<comment type="caution">
    <text evidence="9">The sequence shown here is derived from an EMBL/GenBank/DDBJ whole genome shotgun (WGS) entry which is preliminary data.</text>
</comment>
<evidence type="ECO:0000256" key="2">
    <source>
        <dbReference type="ARBA" id="ARBA00009904"/>
    </source>
</evidence>
<dbReference type="EMBL" id="JADIMG010000052">
    <property type="protein sequence ID" value="MBO8459719.1"/>
    <property type="molecule type" value="Genomic_DNA"/>
</dbReference>
<keyword evidence="7 8" id="KW-0472">Membrane</keyword>
<evidence type="ECO:0000313" key="10">
    <source>
        <dbReference type="Proteomes" id="UP000823641"/>
    </source>
</evidence>
<evidence type="ECO:0000256" key="5">
    <source>
        <dbReference type="ARBA" id="ARBA00022989"/>
    </source>
</evidence>
<sequence>MIEKMHKYTFLVFHKQYNDFLHKLQEVGVLHVKEKPEGNTENDALRDKLQLAAQVDKTIGEAFALLTPDMQPLPQEEQFDGAQLVNEFVEMKEEALRIETALDRTQKEADRMAVWGNYSTDLLHRLADEGFVLQFFSIGKARFNQEWETEKNAFVVADNGSTLYFVTVNKQPVELDADVVTLNEHNQMQLEQDMQNLKGLLVAQQGKMQAWTVANLNNLKKFLADIRNGIVFDKVLLNTTAEADNKVMLLEGYCPVDTEKDLIALLEAEHIYFQKENPDITDADIPVKLKNNWFARLFEPITKLYALPKYDELDPTAFFAPFFMLFFGLCMGDGGYGLLILVAATIAKYKMPKFKSVATLCQFLGLATLVVGILTGMVFGIKLDEAPWPWLANVKHLFVTSTNYAEKLDGYDPLMVFAITIGVFQILFAMGFNVVKITIQHGFKYAVSTLAWLVGLVCLILMFLLPVAGVELSKTALNVLYVLAGICGVFILFYNSPGKNIFVNFGSGLWGTYGMVSGLLGDVLSYIRLFALGLAGGILGNVFNQLALDLSSGMPAYIGWLPMLLILLIGHGLNFMLCIISSVVHPLRLTFVEFYKNAGFEGGGKAYHPFSKQTTEQE</sequence>
<dbReference type="InterPro" id="IPR002490">
    <property type="entry name" value="V-ATPase_116kDa_su"/>
</dbReference>
<dbReference type="Proteomes" id="UP000823641">
    <property type="component" value="Unassembled WGS sequence"/>
</dbReference>
<evidence type="ECO:0000256" key="1">
    <source>
        <dbReference type="ARBA" id="ARBA00004141"/>
    </source>
</evidence>
<feature type="transmembrane region" description="Helical" evidence="8">
    <location>
        <begin position="357"/>
        <end position="381"/>
    </location>
</feature>
<evidence type="ECO:0008006" key="11">
    <source>
        <dbReference type="Google" id="ProtNLM"/>
    </source>
</evidence>
<reference evidence="9" key="2">
    <citation type="journal article" date="2021" name="PeerJ">
        <title>Extensive microbial diversity within the chicken gut microbiome revealed by metagenomics and culture.</title>
        <authorList>
            <person name="Gilroy R."/>
            <person name="Ravi A."/>
            <person name="Getino M."/>
            <person name="Pursley I."/>
            <person name="Horton D.L."/>
            <person name="Alikhan N.F."/>
            <person name="Baker D."/>
            <person name="Gharbi K."/>
            <person name="Hall N."/>
            <person name="Watson M."/>
            <person name="Adriaenssens E.M."/>
            <person name="Foster-Nyarko E."/>
            <person name="Jarju S."/>
            <person name="Secka A."/>
            <person name="Antonio M."/>
            <person name="Oren A."/>
            <person name="Chaudhuri R.R."/>
            <person name="La Ragione R."/>
            <person name="Hildebrand F."/>
            <person name="Pallen M.J."/>
        </authorList>
    </citation>
    <scope>NUCLEOTIDE SEQUENCE</scope>
    <source>
        <strain evidence="9">G3-3990</strain>
    </source>
</reference>
<feature type="transmembrane region" description="Helical" evidence="8">
    <location>
        <begin position="414"/>
        <end position="435"/>
    </location>
</feature>
<evidence type="ECO:0000256" key="6">
    <source>
        <dbReference type="ARBA" id="ARBA00023065"/>
    </source>
</evidence>
<evidence type="ECO:0000256" key="4">
    <source>
        <dbReference type="ARBA" id="ARBA00022692"/>
    </source>
</evidence>
<evidence type="ECO:0000313" key="9">
    <source>
        <dbReference type="EMBL" id="MBO8459719.1"/>
    </source>
</evidence>
<dbReference type="PANTHER" id="PTHR11629:SF63">
    <property type="entry name" value="V-TYPE PROTON ATPASE SUBUNIT A"/>
    <property type="match status" value="1"/>
</dbReference>
<dbReference type="PANTHER" id="PTHR11629">
    <property type="entry name" value="VACUOLAR PROTON ATPASES"/>
    <property type="match status" value="1"/>
</dbReference>
<accession>A0A9D9HSY9</accession>
<evidence type="ECO:0000256" key="7">
    <source>
        <dbReference type="ARBA" id="ARBA00023136"/>
    </source>
</evidence>
<feature type="transmembrane region" description="Helical" evidence="8">
    <location>
        <begin position="447"/>
        <end position="469"/>
    </location>
</feature>
<comment type="similarity">
    <text evidence="2">Belongs to the V-ATPase 116 kDa subunit family.</text>
</comment>
<reference evidence="9" key="1">
    <citation type="submission" date="2020-10" db="EMBL/GenBank/DDBJ databases">
        <authorList>
            <person name="Gilroy R."/>
        </authorList>
    </citation>
    <scope>NUCLEOTIDE SEQUENCE</scope>
    <source>
        <strain evidence="9">G3-3990</strain>
    </source>
</reference>
<keyword evidence="4 8" id="KW-0812">Transmembrane</keyword>
<keyword evidence="3" id="KW-0813">Transport</keyword>
<protein>
    <recommendedName>
        <fullName evidence="11">V-type ATP synthase subunit I</fullName>
    </recommendedName>
</protein>
<comment type="subcellular location">
    <subcellularLocation>
        <location evidence="1">Membrane</location>
        <topology evidence="1">Multi-pass membrane protein</topology>
    </subcellularLocation>
</comment>
<feature type="transmembrane region" description="Helical" evidence="8">
    <location>
        <begin position="560"/>
        <end position="584"/>
    </location>
</feature>
<proteinExistence type="inferred from homology"/>
<keyword evidence="5 8" id="KW-1133">Transmembrane helix</keyword>
<dbReference type="Pfam" id="PF01496">
    <property type="entry name" value="V_ATPase_I"/>
    <property type="match status" value="1"/>
</dbReference>
<gene>
    <name evidence="9" type="ORF">IAA73_05215</name>
</gene>
<dbReference type="AlphaFoldDB" id="A0A9D9HSY9"/>
<evidence type="ECO:0000256" key="8">
    <source>
        <dbReference type="SAM" id="Phobius"/>
    </source>
</evidence>
<dbReference type="GO" id="GO:0016471">
    <property type="term" value="C:vacuolar proton-transporting V-type ATPase complex"/>
    <property type="evidence" value="ECO:0007669"/>
    <property type="project" value="TreeGrafter"/>
</dbReference>
<name>A0A9D9HSY9_9BACT</name>
<evidence type="ECO:0000256" key="3">
    <source>
        <dbReference type="ARBA" id="ARBA00022448"/>
    </source>
</evidence>
<feature type="transmembrane region" description="Helical" evidence="8">
    <location>
        <begin position="501"/>
        <end position="520"/>
    </location>
</feature>
<feature type="transmembrane region" description="Helical" evidence="8">
    <location>
        <begin position="475"/>
        <end position="494"/>
    </location>
</feature>
<dbReference type="GO" id="GO:0033179">
    <property type="term" value="C:proton-transporting V-type ATPase, V0 domain"/>
    <property type="evidence" value="ECO:0007669"/>
    <property type="project" value="InterPro"/>
</dbReference>
<keyword evidence="6" id="KW-0406">Ion transport</keyword>
<dbReference type="GO" id="GO:0007035">
    <property type="term" value="P:vacuolar acidification"/>
    <property type="evidence" value="ECO:0007669"/>
    <property type="project" value="TreeGrafter"/>
</dbReference>
<dbReference type="GO" id="GO:0046961">
    <property type="term" value="F:proton-transporting ATPase activity, rotational mechanism"/>
    <property type="evidence" value="ECO:0007669"/>
    <property type="project" value="InterPro"/>
</dbReference>
<feature type="transmembrane region" description="Helical" evidence="8">
    <location>
        <begin position="318"/>
        <end position="345"/>
    </location>
</feature>
<dbReference type="GO" id="GO:0051117">
    <property type="term" value="F:ATPase binding"/>
    <property type="evidence" value="ECO:0007669"/>
    <property type="project" value="TreeGrafter"/>
</dbReference>
<organism evidence="9 10">
    <name type="scientific">Candidatus Gallipaludibacter merdavium</name>
    <dbReference type="NCBI Taxonomy" id="2840839"/>
    <lineage>
        <taxon>Bacteria</taxon>
        <taxon>Pseudomonadati</taxon>
        <taxon>Bacteroidota</taxon>
        <taxon>Bacteroidia</taxon>
        <taxon>Bacteroidales</taxon>
        <taxon>Candidatus Gallipaludibacter</taxon>
    </lineage>
</organism>